<protein>
    <recommendedName>
        <fullName evidence="3">Lipoprotein</fullName>
    </recommendedName>
</protein>
<name>A0A7X1E840_9BACT</name>
<gene>
    <name evidence="1" type="ORF">H5P27_06960</name>
</gene>
<evidence type="ECO:0000313" key="2">
    <source>
        <dbReference type="Proteomes" id="UP000526501"/>
    </source>
</evidence>
<sequence>MSSIANSLLRLTFVFVAASGLFLSGCKTVNSLNSRYDTTLGKKQKITNVHEAEVFPAHLRRVALLPMYKGRYDHIGMALLEENFAQELGKKKLFELVVIEPEKMEELFGVERYSSVETLPTKLLSKLHEIYAIDGVMFLDLTFYRAYQPVSMGVKAKLLDGHTGEIAWAADEMFDTANPAVSNAARKYFQTISTTQYPLQQTQTVLHSATRLSKYVAYKLFDTIQ</sequence>
<dbReference type="Proteomes" id="UP000526501">
    <property type="component" value="Unassembled WGS sequence"/>
</dbReference>
<evidence type="ECO:0008006" key="3">
    <source>
        <dbReference type="Google" id="ProtNLM"/>
    </source>
</evidence>
<keyword evidence="2" id="KW-1185">Reference proteome</keyword>
<dbReference type="RefSeq" id="WP_185659672.1">
    <property type="nucleotide sequence ID" value="NZ_CAWPOO010000007.1"/>
</dbReference>
<reference evidence="1 2" key="1">
    <citation type="submission" date="2020-07" db="EMBL/GenBank/DDBJ databases">
        <authorList>
            <person name="Feng X."/>
        </authorList>
    </citation>
    <scope>NUCLEOTIDE SEQUENCE [LARGE SCALE GENOMIC DNA]</scope>
    <source>
        <strain evidence="1 2">JCM23202</strain>
    </source>
</reference>
<comment type="caution">
    <text evidence="1">The sequence shown here is derived from an EMBL/GenBank/DDBJ whole genome shotgun (WGS) entry which is preliminary data.</text>
</comment>
<evidence type="ECO:0000313" key="1">
    <source>
        <dbReference type="EMBL" id="MBC2605778.1"/>
    </source>
</evidence>
<dbReference type="AlphaFoldDB" id="A0A7X1E840"/>
<dbReference type="Gene3D" id="3.40.50.10610">
    <property type="entry name" value="ABC-type transport auxiliary lipoprotein component"/>
    <property type="match status" value="1"/>
</dbReference>
<organism evidence="1 2">
    <name type="scientific">Pelagicoccus albus</name>
    <dbReference type="NCBI Taxonomy" id="415222"/>
    <lineage>
        <taxon>Bacteria</taxon>
        <taxon>Pseudomonadati</taxon>
        <taxon>Verrucomicrobiota</taxon>
        <taxon>Opitutia</taxon>
        <taxon>Puniceicoccales</taxon>
        <taxon>Pelagicoccaceae</taxon>
        <taxon>Pelagicoccus</taxon>
    </lineage>
</organism>
<proteinExistence type="predicted"/>
<accession>A0A7X1E840</accession>
<dbReference type="EMBL" id="JACHVC010000007">
    <property type="protein sequence ID" value="MBC2605778.1"/>
    <property type="molecule type" value="Genomic_DNA"/>
</dbReference>